<dbReference type="EMBL" id="NPDN01000003">
    <property type="protein sequence ID" value="PJZ26101.1"/>
    <property type="molecule type" value="Genomic_DNA"/>
</dbReference>
<dbReference type="OrthoDB" id="336232at2"/>
<accession>A0A2M9XEI4</accession>
<proteinExistence type="predicted"/>
<sequence length="71" mass="8104">MKDRAKQFKDTLERYINYRGIDIILTLKDGTVIELDKNRKMKGDVVIKNGDLGIEAEIEISSIQKADFFAA</sequence>
<dbReference type="RefSeq" id="WP_100705894.1">
    <property type="nucleotide sequence ID" value="NZ_NPDL01000003.1"/>
</dbReference>
<keyword evidence="2" id="KW-1185">Reference proteome</keyword>
<dbReference type="Proteomes" id="UP000232196">
    <property type="component" value="Unassembled WGS sequence"/>
</dbReference>
<comment type="caution">
    <text evidence="1">The sequence shown here is derived from an EMBL/GenBank/DDBJ whole genome shotgun (WGS) entry which is preliminary data.</text>
</comment>
<protein>
    <submittedName>
        <fullName evidence="1">Uncharacterized protein</fullName>
    </submittedName>
</protein>
<reference evidence="1 2" key="1">
    <citation type="submission" date="2017-07" db="EMBL/GenBank/DDBJ databases">
        <title>Leptospira spp. isolated from tropical soils.</title>
        <authorList>
            <person name="Thibeaux R."/>
            <person name="Iraola G."/>
            <person name="Ferres I."/>
            <person name="Bierque E."/>
            <person name="Girault D."/>
            <person name="Soupe-Gilbert M.-E."/>
            <person name="Picardeau M."/>
            <person name="Goarant C."/>
        </authorList>
    </citation>
    <scope>NUCLEOTIDE SEQUENCE [LARGE SCALE GENOMIC DNA]</scope>
    <source>
        <strain evidence="1 2">MCA1-C-A1</strain>
    </source>
</reference>
<evidence type="ECO:0000313" key="1">
    <source>
        <dbReference type="EMBL" id="PJZ26101.1"/>
    </source>
</evidence>
<name>A0A2M9XEI4_9LEPT</name>
<gene>
    <name evidence="1" type="ORF">CH357_06260</name>
</gene>
<evidence type="ECO:0000313" key="2">
    <source>
        <dbReference type="Proteomes" id="UP000232196"/>
    </source>
</evidence>
<dbReference type="AlphaFoldDB" id="A0A2M9XEI4"/>
<organism evidence="1 2">
    <name type="scientific">Leptospira hartskeerlii</name>
    <dbReference type="NCBI Taxonomy" id="2023177"/>
    <lineage>
        <taxon>Bacteria</taxon>
        <taxon>Pseudomonadati</taxon>
        <taxon>Spirochaetota</taxon>
        <taxon>Spirochaetia</taxon>
        <taxon>Leptospirales</taxon>
        <taxon>Leptospiraceae</taxon>
        <taxon>Leptospira</taxon>
    </lineage>
</organism>